<evidence type="ECO:0000256" key="3">
    <source>
        <dbReference type="ARBA" id="ARBA00022530"/>
    </source>
</evidence>
<feature type="disulfide bond" evidence="16">
    <location>
        <begin position="413"/>
        <end position="439"/>
    </location>
</feature>
<dbReference type="SMART" id="SM00209">
    <property type="entry name" value="TSP1"/>
    <property type="match status" value="4"/>
</dbReference>
<feature type="binding site" evidence="15 17">
    <location>
        <position position="400"/>
    </location>
    <ligand>
        <name>Zn(2+)</name>
        <dbReference type="ChEBI" id="CHEBI:29105"/>
        <note>catalytic</note>
    </ligand>
</feature>
<dbReference type="InterPro" id="IPR010909">
    <property type="entry name" value="PLAC"/>
</dbReference>
<dbReference type="Ensembl" id="ENSGMOT00000024964.1">
    <property type="protein sequence ID" value="ENSGMOP00000064889.1"/>
    <property type="gene ID" value="ENSGMOG00000008040.2"/>
</dbReference>
<feature type="chain" id="PRO_5034102077" evidence="19">
    <location>
        <begin position="20"/>
        <end position="1301"/>
    </location>
</feature>
<name>A0A8C5CS91_GADMO</name>
<dbReference type="InterPro" id="IPR041645">
    <property type="entry name" value="ADAMTS_CR_2"/>
</dbReference>
<dbReference type="KEGG" id="gmh:115547047"/>
<keyword evidence="2" id="KW-0964">Secreted</keyword>
<dbReference type="InterPro" id="IPR045371">
    <property type="entry name" value="ADAMTS_CR_3"/>
</dbReference>
<feature type="region of interest" description="Disordered" evidence="18">
    <location>
        <begin position="1235"/>
        <end position="1301"/>
    </location>
</feature>
<keyword evidence="6 19" id="KW-0732">Signal</keyword>
<dbReference type="GO" id="GO:0031012">
    <property type="term" value="C:extracellular matrix"/>
    <property type="evidence" value="ECO:0007669"/>
    <property type="project" value="TreeGrafter"/>
</dbReference>
<evidence type="ECO:0000256" key="2">
    <source>
        <dbReference type="ARBA" id="ARBA00022525"/>
    </source>
</evidence>
<dbReference type="GO" id="GO:0004222">
    <property type="term" value="F:metalloendopeptidase activity"/>
    <property type="evidence" value="ECO:0007669"/>
    <property type="project" value="InterPro"/>
</dbReference>
<evidence type="ECO:0000256" key="15">
    <source>
        <dbReference type="PIRSR" id="PIRSR613273-2"/>
    </source>
</evidence>
<keyword evidence="3" id="KW-0272">Extracellular matrix</keyword>
<evidence type="ECO:0000256" key="6">
    <source>
        <dbReference type="ARBA" id="ARBA00022729"/>
    </source>
</evidence>
<feature type="disulfide bond" evidence="16">
    <location>
        <begin position="561"/>
        <end position="598"/>
    </location>
</feature>
<feature type="disulfide bond" evidence="16">
    <location>
        <begin position="527"/>
        <end position="538"/>
    </location>
</feature>
<evidence type="ECO:0000256" key="4">
    <source>
        <dbReference type="ARBA" id="ARBA00022670"/>
    </source>
</evidence>
<feature type="signal peptide" evidence="19">
    <location>
        <begin position="1"/>
        <end position="19"/>
    </location>
</feature>
<dbReference type="Pfam" id="PF01562">
    <property type="entry name" value="Pep_M12B_propep"/>
    <property type="match status" value="1"/>
</dbReference>
<feature type="active site" evidence="14 17">
    <location>
        <position position="397"/>
    </location>
</feature>
<evidence type="ECO:0000313" key="22">
    <source>
        <dbReference type="Ensembl" id="ENSGMOP00000064889.1"/>
    </source>
</evidence>
<dbReference type="InterPro" id="IPR024079">
    <property type="entry name" value="MetalloPept_cat_dom_sf"/>
</dbReference>
<dbReference type="GO" id="GO:0046872">
    <property type="term" value="F:metal ion binding"/>
    <property type="evidence" value="ECO:0007669"/>
    <property type="project" value="UniProtKB-KW"/>
</dbReference>
<evidence type="ECO:0000256" key="5">
    <source>
        <dbReference type="ARBA" id="ARBA00022723"/>
    </source>
</evidence>
<organism evidence="22 23">
    <name type="scientific">Gadus morhua</name>
    <name type="common">Atlantic cod</name>
    <dbReference type="NCBI Taxonomy" id="8049"/>
    <lineage>
        <taxon>Eukaryota</taxon>
        <taxon>Metazoa</taxon>
        <taxon>Chordata</taxon>
        <taxon>Craniata</taxon>
        <taxon>Vertebrata</taxon>
        <taxon>Euteleostomi</taxon>
        <taxon>Actinopterygii</taxon>
        <taxon>Neopterygii</taxon>
        <taxon>Teleostei</taxon>
        <taxon>Neoteleostei</taxon>
        <taxon>Acanthomorphata</taxon>
        <taxon>Zeiogadaria</taxon>
        <taxon>Gadariae</taxon>
        <taxon>Gadiformes</taxon>
        <taxon>Gadoidei</taxon>
        <taxon>Gadidae</taxon>
        <taxon>Gadus</taxon>
    </lineage>
</organism>
<proteinExistence type="predicted"/>
<dbReference type="InterPro" id="IPR050439">
    <property type="entry name" value="ADAMTS_ADAMTS-like"/>
</dbReference>
<dbReference type="Proteomes" id="UP000694546">
    <property type="component" value="Chromosome 7"/>
</dbReference>
<evidence type="ECO:0000256" key="18">
    <source>
        <dbReference type="SAM" id="MobiDB-lite"/>
    </source>
</evidence>
<dbReference type="Pfam" id="PF19030">
    <property type="entry name" value="TSP1_ADAMTS"/>
    <property type="match status" value="2"/>
</dbReference>
<evidence type="ECO:0000256" key="12">
    <source>
        <dbReference type="ARBA" id="ARBA00023157"/>
    </source>
</evidence>
<feature type="binding site" evidence="15">
    <location>
        <position position="258"/>
    </location>
    <ligand>
        <name>Ca(2+)</name>
        <dbReference type="ChEBI" id="CHEBI:29108"/>
        <label>1</label>
    </ligand>
</feature>
<feature type="disulfide bond" evidence="16">
    <location>
        <begin position="500"/>
        <end position="533"/>
    </location>
</feature>
<feature type="disulfide bond" evidence="16">
    <location>
        <begin position="565"/>
        <end position="603"/>
    </location>
</feature>
<keyword evidence="12 16" id="KW-1015">Disulfide bond</keyword>
<evidence type="ECO:0000256" key="1">
    <source>
        <dbReference type="ARBA" id="ARBA00004498"/>
    </source>
</evidence>
<feature type="binding site" evidence="15">
    <location>
        <position position="456"/>
    </location>
    <ligand>
        <name>Ca(2+)</name>
        <dbReference type="ChEBI" id="CHEBI:29108"/>
        <label>2</label>
    </ligand>
</feature>
<keyword evidence="10" id="KW-0482">Metalloprotease</keyword>
<dbReference type="PROSITE" id="PS50900">
    <property type="entry name" value="PLAC"/>
    <property type="match status" value="1"/>
</dbReference>
<feature type="domain" description="PLAC" evidence="21">
    <location>
        <begin position="1038"/>
        <end position="1076"/>
    </location>
</feature>
<dbReference type="InterPro" id="IPR013273">
    <property type="entry name" value="ADAMTS/ADAMTS-like"/>
</dbReference>
<evidence type="ECO:0000256" key="7">
    <source>
        <dbReference type="ARBA" id="ARBA00022737"/>
    </source>
</evidence>
<feature type="compositionally biased region" description="Low complexity" evidence="18">
    <location>
        <begin position="1235"/>
        <end position="1244"/>
    </location>
</feature>
<sequence length="1301" mass="143945">MSRCPVWTVSLVLVHLSSSLYITPHTESLHEVLSDFQVFRPLSTDSEGRFLSYLVPAPNLDRPRPRSRRHAPDGGREDHMKEKREEDRGGGGAVFYNVTIFGRELHLRLQQNRRLVAPGATIDWQEEDGGSIRLPLVDAQCHYSGGVTNTPDAAVALSTCHGLAGMIRLGKEEYFIEPLERGEKAERGKGRGQEHIVYRMSDIIKHPTAVNHTADDFKKGSFLGFQSELEMLKKNTNHSNIGGRIRRQVEEEELFNVEVLLGVDYSVMLFHGREQIQRYLLTLMNIVNEIYQDRSLGANINIILVRIIILSASKSQELIEVWNPSQSLVNVCRWAYLQQRAEQSSDHHDHAIYITRQEFGPAGMQGYAPVTGMCQPVRSCTLTLEDGFSSAFVVAHETGHVLGMEHDSQENGCSEEALQGSIMSPLVQAAFHRYHWSRCSRQELSTYLPAYDCLRDDPFHYDRMVEPQLPGLQFSMDQQCRFDFGSDYTLCTAYSTYDPCKQLWCSHPENPFFCKTKKSPPVDGTKCGPGRNCFKGYCLNLTPDLLRQDGGWASWSLFGSCSRSCGGGVQYRTRHCTGPAPANGGRPCIGNRFEFQLCSLGDCPTLSDYRAEQCQLWDPHFEHEGTKHHWLSYENPESEDRCQLYCQSKETGEVVYLETQVHDGTRCSYSDDYSLCVRGECEHVGCDHQVASDMQEDRCGVCGGNNSTCQVVKGNFTRSAKEGYLKILEIPEGARHLVVTEHRTSPHILALKNQETGLLFLNGDGQLPESRGVIERGVAWTYTNQEDRDTVATSGPLTNCVIIMMRCHGEAKVTVSYKYVIKETNKSCPPSAVDNRLPDDTGLYQWALKKWSECSQPCGAGKQYTRFGCRRKADGKMVQRVLCSNVSKPRAISRWCNTQACPTASWVLAHWSACSASCGQSGYETRSVRCQQASTGGQQRSVSSRLCTEERPAGRRPCGRVPCPLSWRTGPWSPCSVTCGNGTIQRQVLCGSDQNSSACGGPTPVSLQPCQLPSCDKNTSIVQWISRSPQSSAAPLITRQRCRGDQSAFCRLQVLSRYCSMPKYRQMCCKSCSHGNFTSHGNVSRSLNSTPGPSSNPDRKWSPSAPPPSTTAALPRATGGNISQDFVYVDFEDYEDPSGGTSAPTVPSISTVPSTVPSISTVPSTVPSTSTPTTNRAPLVTDVVPVVTDVLTVVTDVVTVVTDGGATVTTTSLPTTSAVGTTTQEQSILTTPAVTTPTRAASARAPPPSFSNAVDEALAPRERGGRVKTQNRRIQQLLNEKRRREVLRRASPARNARKHTH</sequence>
<feature type="compositionally biased region" description="Polar residues" evidence="18">
    <location>
        <begin position="1083"/>
        <end position="1096"/>
    </location>
</feature>
<feature type="region of interest" description="Disordered" evidence="18">
    <location>
        <begin position="1083"/>
        <end position="1118"/>
    </location>
</feature>
<dbReference type="Gene3D" id="2.60.120.830">
    <property type="match status" value="1"/>
</dbReference>
<dbReference type="Gene3D" id="3.40.1620.60">
    <property type="match status" value="1"/>
</dbReference>
<dbReference type="FunFam" id="3.40.1620.60:FF:000001">
    <property type="entry name" value="A disintegrin and metalloproteinase with thrombospondin motifs 3"/>
    <property type="match status" value="1"/>
</dbReference>
<reference evidence="22" key="2">
    <citation type="submission" date="2025-09" db="UniProtKB">
        <authorList>
            <consortium name="Ensembl"/>
        </authorList>
    </citation>
    <scope>IDENTIFICATION</scope>
</reference>
<dbReference type="PRINTS" id="PR01857">
    <property type="entry name" value="ADAMTSFAMILY"/>
</dbReference>
<keyword evidence="23" id="KW-1185">Reference proteome</keyword>
<feature type="binding site" evidence="15">
    <location>
        <position position="258"/>
    </location>
    <ligand>
        <name>Ca(2+)</name>
        <dbReference type="ChEBI" id="CHEBI:29108"/>
        <label>2</label>
    </ligand>
</feature>
<feature type="compositionally biased region" description="Basic and acidic residues" evidence="18">
    <location>
        <begin position="70"/>
        <end position="88"/>
    </location>
</feature>
<feature type="disulfide bond" evidence="16">
    <location>
        <begin position="374"/>
        <end position="453"/>
    </location>
</feature>
<keyword evidence="13" id="KW-0325">Glycoprotein</keyword>
<dbReference type="OrthoDB" id="5855429at2759"/>
<reference evidence="22" key="1">
    <citation type="submission" date="2025-08" db="UniProtKB">
        <authorList>
            <consortium name="Ensembl"/>
        </authorList>
    </citation>
    <scope>IDENTIFICATION</scope>
</reference>
<comment type="subcellular location">
    <subcellularLocation>
        <location evidence="1">Secreted</location>
        <location evidence="1">Extracellular space</location>
        <location evidence="1">Extracellular matrix</location>
    </subcellularLocation>
</comment>
<comment type="caution">
    <text evidence="17">Lacks conserved residue(s) required for the propagation of feature annotation.</text>
</comment>
<evidence type="ECO:0000256" key="13">
    <source>
        <dbReference type="ARBA" id="ARBA00023180"/>
    </source>
</evidence>
<dbReference type="Pfam" id="PF19236">
    <property type="entry name" value="ADAMTS_CR_3"/>
    <property type="match status" value="1"/>
</dbReference>
<keyword evidence="11" id="KW-0865">Zymogen</keyword>
<keyword evidence="7" id="KW-0677">Repeat</keyword>
<dbReference type="RefSeq" id="XP_030216842.1">
    <property type="nucleotide sequence ID" value="XM_030360982.1"/>
</dbReference>
<keyword evidence="5 15" id="KW-0479">Metal-binding</keyword>
<evidence type="ECO:0000256" key="10">
    <source>
        <dbReference type="ARBA" id="ARBA00023049"/>
    </source>
</evidence>
<evidence type="ECO:0000259" key="21">
    <source>
        <dbReference type="PROSITE" id="PS50900"/>
    </source>
</evidence>
<dbReference type="GO" id="GO:0006508">
    <property type="term" value="P:proteolysis"/>
    <property type="evidence" value="ECO:0007669"/>
    <property type="project" value="UniProtKB-KW"/>
</dbReference>
<feature type="disulfide bond" evidence="16">
    <location>
        <begin position="480"/>
        <end position="505"/>
    </location>
</feature>
<evidence type="ECO:0000256" key="19">
    <source>
        <dbReference type="SAM" id="SignalP"/>
    </source>
</evidence>
<dbReference type="FunFam" id="2.60.120.830:FF:000001">
    <property type="entry name" value="A disintegrin and metalloproteinase with thrombospondin motifs 1"/>
    <property type="match status" value="1"/>
</dbReference>
<keyword evidence="9 15" id="KW-0862">Zinc</keyword>
<dbReference type="InterPro" id="IPR000884">
    <property type="entry name" value="TSP1_rpt"/>
</dbReference>
<gene>
    <name evidence="22" type="primary">LOC115547047</name>
</gene>
<feature type="disulfide bond" evidence="16">
    <location>
        <begin position="491"/>
        <end position="514"/>
    </location>
</feature>
<dbReference type="GeneID" id="115547047"/>
<dbReference type="Pfam" id="PF01421">
    <property type="entry name" value="Reprolysin"/>
    <property type="match status" value="1"/>
</dbReference>
<dbReference type="PANTHER" id="PTHR13723">
    <property type="entry name" value="ADAMTS A DISINTEGRIN AND METALLOPROTEASE WITH THROMBOSPONDIN MOTIFS PROTEASE"/>
    <property type="match status" value="1"/>
</dbReference>
<evidence type="ECO:0000256" key="14">
    <source>
        <dbReference type="PIRSR" id="PIRSR613273-1"/>
    </source>
</evidence>
<dbReference type="SUPFAM" id="SSF82895">
    <property type="entry name" value="TSP-1 type 1 repeat"/>
    <property type="match status" value="4"/>
</dbReference>
<dbReference type="InterPro" id="IPR001590">
    <property type="entry name" value="Peptidase_M12B"/>
</dbReference>
<keyword evidence="4" id="KW-0645">Protease</keyword>
<dbReference type="FunFam" id="2.20.100.10:FF:000001">
    <property type="entry name" value="semaphorin-5A isoform X1"/>
    <property type="match status" value="1"/>
</dbReference>
<dbReference type="Gene3D" id="2.20.100.10">
    <property type="entry name" value="Thrombospondin type-1 (TSP1) repeat"/>
    <property type="match status" value="4"/>
</dbReference>
<dbReference type="Pfam" id="PF17771">
    <property type="entry name" value="ADAMTS_CR_2"/>
    <property type="match status" value="1"/>
</dbReference>
<evidence type="ECO:0000259" key="20">
    <source>
        <dbReference type="PROSITE" id="PS50215"/>
    </source>
</evidence>
<feature type="disulfide bond" evidence="16">
    <location>
        <begin position="576"/>
        <end position="588"/>
    </location>
</feature>
<evidence type="ECO:0000256" key="17">
    <source>
        <dbReference type="PROSITE-ProRule" id="PRU00276"/>
    </source>
</evidence>
<dbReference type="Pfam" id="PF05986">
    <property type="entry name" value="ADAMTS_spacer1"/>
    <property type="match status" value="1"/>
</dbReference>
<dbReference type="SUPFAM" id="SSF55486">
    <property type="entry name" value="Metalloproteases ('zincins'), catalytic domain"/>
    <property type="match status" value="1"/>
</dbReference>
<feature type="region of interest" description="Disordered" evidence="18">
    <location>
        <begin position="61"/>
        <end position="88"/>
    </location>
</feature>
<protein>
    <submittedName>
        <fullName evidence="22">A disintegrin and metalloproteinase with thrombospondin motifs 2-like</fullName>
    </submittedName>
</protein>
<keyword evidence="15" id="KW-0106">Calcium</keyword>
<dbReference type="GeneTree" id="ENSGT00940000156647"/>
<dbReference type="InterPro" id="IPR010294">
    <property type="entry name" value="ADAMTS_spacer1"/>
</dbReference>
<feature type="binding site" evidence="15">
    <location>
        <position position="453"/>
    </location>
    <ligand>
        <name>Ca(2+)</name>
        <dbReference type="ChEBI" id="CHEBI:29108"/>
        <label>1</label>
    </ligand>
</feature>
<evidence type="ECO:0000256" key="16">
    <source>
        <dbReference type="PIRSR" id="PIRSR613273-3"/>
    </source>
</evidence>
<dbReference type="PANTHER" id="PTHR13723:SF141">
    <property type="entry name" value="A DISINTEGRIN AND METALLOPROTEINASE WITH THROMBOSPONDIN MOTIFS 2"/>
    <property type="match status" value="1"/>
</dbReference>
<feature type="disulfide bond" evidence="16">
    <location>
        <begin position="332"/>
        <end position="380"/>
    </location>
</feature>
<dbReference type="CDD" id="cd04273">
    <property type="entry name" value="ZnMc_ADAMTS_like"/>
    <property type="match status" value="1"/>
</dbReference>
<dbReference type="InterPro" id="IPR036383">
    <property type="entry name" value="TSP1_rpt_sf"/>
</dbReference>
<dbReference type="Pfam" id="PF00090">
    <property type="entry name" value="TSP_1"/>
    <property type="match status" value="2"/>
</dbReference>
<dbReference type="PROSITE" id="PS50092">
    <property type="entry name" value="TSP1"/>
    <property type="match status" value="4"/>
</dbReference>
<evidence type="ECO:0000256" key="11">
    <source>
        <dbReference type="ARBA" id="ARBA00023145"/>
    </source>
</evidence>
<feature type="binding site" evidence="15 17">
    <location>
        <position position="406"/>
    </location>
    <ligand>
        <name>Zn(2+)</name>
        <dbReference type="ChEBI" id="CHEBI:29105"/>
        <note>catalytic</note>
    </ligand>
</feature>
<dbReference type="OMA" id="DGEMNNC"/>
<feature type="binding site" evidence="15">
    <location>
        <position position="349"/>
    </location>
    <ligand>
        <name>Ca(2+)</name>
        <dbReference type="ChEBI" id="CHEBI:29108"/>
        <label>1</label>
    </ligand>
</feature>
<dbReference type="GO" id="GO:0030198">
    <property type="term" value="P:extracellular matrix organization"/>
    <property type="evidence" value="ECO:0007669"/>
    <property type="project" value="InterPro"/>
</dbReference>
<accession>A0A8C5CS91</accession>
<comment type="cofactor">
    <cofactor evidence="15">
        <name>Zn(2+)</name>
        <dbReference type="ChEBI" id="CHEBI:29105"/>
    </cofactor>
    <text evidence="15">Binds 1 zinc ion per subunit.</text>
</comment>
<dbReference type="InterPro" id="IPR002870">
    <property type="entry name" value="Peptidase_M12B_N"/>
</dbReference>
<evidence type="ECO:0000256" key="9">
    <source>
        <dbReference type="ARBA" id="ARBA00022833"/>
    </source>
</evidence>
<feature type="binding site" evidence="15 17">
    <location>
        <position position="396"/>
    </location>
    <ligand>
        <name>Zn(2+)</name>
        <dbReference type="ChEBI" id="CHEBI:29105"/>
        <note>catalytic</note>
    </ligand>
</feature>
<dbReference type="PROSITE" id="PS50215">
    <property type="entry name" value="ADAM_MEPRO"/>
    <property type="match status" value="1"/>
</dbReference>
<evidence type="ECO:0000313" key="23">
    <source>
        <dbReference type="Proteomes" id="UP000694546"/>
    </source>
</evidence>
<dbReference type="Gene3D" id="3.40.390.10">
    <property type="entry name" value="Collagenase (Catalytic Domain)"/>
    <property type="match status" value="1"/>
</dbReference>
<feature type="binding site" evidence="15">
    <location>
        <position position="456"/>
    </location>
    <ligand>
        <name>Ca(2+)</name>
        <dbReference type="ChEBI" id="CHEBI:29108"/>
        <label>1</label>
    </ligand>
</feature>
<keyword evidence="8" id="KW-0378">Hydrolase</keyword>
<feature type="domain" description="Peptidase M12B" evidence="20">
    <location>
        <begin position="255"/>
        <end position="458"/>
    </location>
</feature>
<evidence type="ECO:0000256" key="8">
    <source>
        <dbReference type="ARBA" id="ARBA00022801"/>
    </source>
</evidence>